<reference evidence="2" key="1">
    <citation type="submission" date="2020-08" db="EMBL/GenBank/DDBJ databases">
        <title>Multicomponent nature underlies the extraordinary mechanical properties of spider dragline silk.</title>
        <authorList>
            <person name="Kono N."/>
            <person name="Nakamura H."/>
            <person name="Mori M."/>
            <person name="Yoshida Y."/>
            <person name="Ohtoshi R."/>
            <person name="Malay A.D."/>
            <person name="Moran D.A.P."/>
            <person name="Tomita M."/>
            <person name="Numata K."/>
            <person name="Arakawa K."/>
        </authorList>
    </citation>
    <scope>NUCLEOTIDE SEQUENCE</scope>
</reference>
<dbReference type="Proteomes" id="UP000887013">
    <property type="component" value="Unassembled WGS sequence"/>
</dbReference>
<evidence type="ECO:0000256" key="1">
    <source>
        <dbReference type="SAM" id="MobiDB-lite"/>
    </source>
</evidence>
<feature type="compositionally biased region" description="Polar residues" evidence="1">
    <location>
        <begin position="53"/>
        <end position="70"/>
    </location>
</feature>
<gene>
    <name evidence="2" type="ORF">NPIL_334421</name>
</gene>
<comment type="caution">
    <text evidence="2">The sequence shown here is derived from an EMBL/GenBank/DDBJ whole genome shotgun (WGS) entry which is preliminary data.</text>
</comment>
<keyword evidence="3" id="KW-1185">Reference proteome</keyword>
<sequence>MRGEPFRDQGQYSCVVQLDNDISVKKGEEKDFVLNGKEYELKLGDEILKTQREPPNSTSESCIQQNDSQG</sequence>
<evidence type="ECO:0000313" key="3">
    <source>
        <dbReference type="Proteomes" id="UP000887013"/>
    </source>
</evidence>
<protein>
    <submittedName>
        <fullName evidence="2">Uncharacterized protein</fullName>
    </submittedName>
</protein>
<proteinExistence type="predicted"/>
<feature type="region of interest" description="Disordered" evidence="1">
    <location>
        <begin position="49"/>
        <end position="70"/>
    </location>
</feature>
<accession>A0A8X6TM87</accession>
<organism evidence="2 3">
    <name type="scientific">Nephila pilipes</name>
    <name type="common">Giant wood spider</name>
    <name type="synonym">Nephila maculata</name>
    <dbReference type="NCBI Taxonomy" id="299642"/>
    <lineage>
        <taxon>Eukaryota</taxon>
        <taxon>Metazoa</taxon>
        <taxon>Ecdysozoa</taxon>
        <taxon>Arthropoda</taxon>
        <taxon>Chelicerata</taxon>
        <taxon>Arachnida</taxon>
        <taxon>Araneae</taxon>
        <taxon>Araneomorphae</taxon>
        <taxon>Entelegynae</taxon>
        <taxon>Araneoidea</taxon>
        <taxon>Nephilidae</taxon>
        <taxon>Nephila</taxon>
    </lineage>
</organism>
<name>A0A8X6TM87_NEPPI</name>
<dbReference type="AlphaFoldDB" id="A0A8X6TM87"/>
<evidence type="ECO:0000313" key="2">
    <source>
        <dbReference type="EMBL" id="GFT25595.1"/>
    </source>
</evidence>
<dbReference type="EMBL" id="BMAW01011800">
    <property type="protein sequence ID" value="GFT25595.1"/>
    <property type="molecule type" value="Genomic_DNA"/>
</dbReference>